<dbReference type="InterPro" id="IPR008271">
    <property type="entry name" value="Ser/Thr_kinase_AS"/>
</dbReference>
<dbReference type="EC" id="2.7.11.1" evidence="1"/>
<keyword evidence="8" id="KW-1185">Reference proteome</keyword>
<protein>
    <recommendedName>
        <fullName evidence="1">non-specific serine/threonine protein kinase</fullName>
        <ecNumber evidence="1">2.7.11.1</ecNumber>
    </recommendedName>
</protein>
<keyword evidence="5" id="KW-0723">Serine/threonine-protein kinase</keyword>
<dbReference type="Gene3D" id="1.10.510.10">
    <property type="entry name" value="Transferase(Phosphotransferase) domain 1"/>
    <property type="match status" value="1"/>
</dbReference>
<evidence type="ECO:0000256" key="3">
    <source>
        <dbReference type="ARBA" id="ARBA00022840"/>
    </source>
</evidence>
<accession>A0ABR3JBQ2</accession>
<dbReference type="SUPFAM" id="SSF56112">
    <property type="entry name" value="Protein kinase-like (PK-like)"/>
    <property type="match status" value="1"/>
</dbReference>
<dbReference type="PROSITE" id="PS50011">
    <property type="entry name" value="PROTEIN_KINASE_DOM"/>
    <property type="match status" value="1"/>
</dbReference>
<evidence type="ECO:0000256" key="1">
    <source>
        <dbReference type="ARBA" id="ARBA00012513"/>
    </source>
</evidence>
<dbReference type="EMBL" id="JASNQZ010000010">
    <property type="protein sequence ID" value="KAL0952570.1"/>
    <property type="molecule type" value="Genomic_DNA"/>
</dbReference>
<comment type="caution">
    <text evidence="7">The sequence shown here is derived from an EMBL/GenBank/DDBJ whole genome shotgun (WGS) entry which is preliminary data.</text>
</comment>
<organism evidence="7 8">
    <name type="scientific">Hohenbuehelia grisea</name>
    <dbReference type="NCBI Taxonomy" id="104357"/>
    <lineage>
        <taxon>Eukaryota</taxon>
        <taxon>Fungi</taxon>
        <taxon>Dikarya</taxon>
        <taxon>Basidiomycota</taxon>
        <taxon>Agaricomycotina</taxon>
        <taxon>Agaricomycetes</taxon>
        <taxon>Agaricomycetidae</taxon>
        <taxon>Agaricales</taxon>
        <taxon>Pleurotineae</taxon>
        <taxon>Pleurotaceae</taxon>
        <taxon>Hohenbuehelia</taxon>
    </lineage>
</organism>
<dbReference type="SMART" id="SM00220">
    <property type="entry name" value="S_TKc"/>
    <property type="match status" value="1"/>
</dbReference>
<evidence type="ECO:0000256" key="2">
    <source>
        <dbReference type="ARBA" id="ARBA00022741"/>
    </source>
</evidence>
<evidence type="ECO:0000313" key="7">
    <source>
        <dbReference type="EMBL" id="KAL0952570.1"/>
    </source>
</evidence>
<evidence type="ECO:0000256" key="5">
    <source>
        <dbReference type="RuleBase" id="RU000304"/>
    </source>
</evidence>
<keyword evidence="3 4" id="KW-0067">ATP-binding</keyword>
<comment type="similarity">
    <text evidence="5">Belongs to the protein kinase superfamily.</text>
</comment>
<proteinExistence type="inferred from homology"/>
<evidence type="ECO:0000256" key="4">
    <source>
        <dbReference type="PROSITE-ProRule" id="PRU10141"/>
    </source>
</evidence>
<keyword evidence="5" id="KW-0418">Kinase</keyword>
<dbReference type="InterPro" id="IPR000719">
    <property type="entry name" value="Prot_kinase_dom"/>
</dbReference>
<dbReference type="PROSITE" id="PS00108">
    <property type="entry name" value="PROTEIN_KINASE_ST"/>
    <property type="match status" value="1"/>
</dbReference>
<sequence>MADTSSQILLGGKYELGRKIGSGSFGDVYKGLNTISLEVVAVKLESVEVKYPQLEYESKVYRALAGSVGVPRLRWFGTQCNYNIMIVDLLGPSLEDLFNYCNRKFSLKTVLLLADQLIARIENLHSRDFIHRDIKPGNFLMGISARKALVSVIDFGLSKKFRDPKTRLHIPYQENCRLTGTVRFVSINTHLGVHQSRRDDLESLAYVLIYFLRGALPWQGLRAETKKQKYDMIMEKKMSTPTDVLCHGLPDEFGVFLNSVRALRFEKRPDYSSFRRLFRDLFARKGYQYDYIYDWTAARDALRVSSK</sequence>
<evidence type="ECO:0000313" key="8">
    <source>
        <dbReference type="Proteomes" id="UP001556367"/>
    </source>
</evidence>
<name>A0ABR3JBQ2_9AGAR</name>
<dbReference type="PROSITE" id="PS00107">
    <property type="entry name" value="PROTEIN_KINASE_ATP"/>
    <property type="match status" value="1"/>
</dbReference>
<feature type="binding site" evidence="4">
    <location>
        <position position="43"/>
    </location>
    <ligand>
        <name>ATP</name>
        <dbReference type="ChEBI" id="CHEBI:30616"/>
    </ligand>
</feature>
<gene>
    <name evidence="7" type="ORF">HGRIS_006826</name>
</gene>
<dbReference type="InterPro" id="IPR050235">
    <property type="entry name" value="CK1_Ser-Thr_kinase"/>
</dbReference>
<evidence type="ECO:0000259" key="6">
    <source>
        <dbReference type="PROSITE" id="PS50011"/>
    </source>
</evidence>
<keyword evidence="2 4" id="KW-0547">Nucleotide-binding</keyword>
<dbReference type="Pfam" id="PF00069">
    <property type="entry name" value="Pkinase"/>
    <property type="match status" value="1"/>
</dbReference>
<dbReference type="PANTHER" id="PTHR11909">
    <property type="entry name" value="CASEIN KINASE-RELATED"/>
    <property type="match status" value="1"/>
</dbReference>
<dbReference type="Proteomes" id="UP001556367">
    <property type="component" value="Unassembled WGS sequence"/>
</dbReference>
<keyword evidence="5" id="KW-0808">Transferase</keyword>
<feature type="domain" description="Protein kinase" evidence="6">
    <location>
        <begin position="14"/>
        <end position="282"/>
    </location>
</feature>
<dbReference type="InterPro" id="IPR017441">
    <property type="entry name" value="Protein_kinase_ATP_BS"/>
</dbReference>
<dbReference type="InterPro" id="IPR011009">
    <property type="entry name" value="Kinase-like_dom_sf"/>
</dbReference>
<reference evidence="8" key="1">
    <citation type="submission" date="2024-06" db="EMBL/GenBank/DDBJ databases">
        <title>Multi-omics analyses provide insights into the biosynthesis of the anticancer antibiotic pleurotin in Hohenbuehelia grisea.</title>
        <authorList>
            <person name="Weaver J.A."/>
            <person name="Alberti F."/>
        </authorList>
    </citation>
    <scope>NUCLEOTIDE SEQUENCE [LARGE SCALE GENOMIC DNA]</scope>
    <source>
        <strain evidence="8">T-177</strain>
    </source>
</reference>